<feature type="transmembrane region" description="Helical" evidence="1">
    <location>
        <begin position="120"/>
        <end position="141"/>
    </location>
</feature>
<proteinExistence type="predicted"/>
<keyword evidence="1" id="KW-0812">Transmembrane</keyword>
<comment type="caution">
    <text evidence="2">The sequence shown here is derived from an EMBL/GenBank/DDBJ whole genome shotgun (WGS) entry which is preliminary data.</text>
</comment>
<accession>G9ZBR9</accession>
<organism evidence="2 3">
    <name type="scientific">Cardiobacterium valvarum F0432</name>
    <dbReference type="NCBI Taxonomy" id="797473"/>
    <lineage>
        <taxon>Bacteria</taxon>
        <taxon>Pseudomonadati</taxon>
        <taxon>Pseudomonadota</taxon>
        <taxon>Gammaproteobacteria</taxon>
        <taxon>Cardiobacteriales</taxon>
        <taxon>Cardiobacteriaceae</taxon>
        <taxon>Cardiobacterium</taxon>
    </lineage>
</organism>
<protein>
    <submittedName>
        <fullName evidence="2">Uncharacterized protein</fullName>
    </submittedName>
</protein>
<feature type="transmembrane region" description="Helical" evidence="1">
    <location>
        <begin position="46"/>
        <end position="68"/>
    </location>
</feature>
<reference evidence="2 3" key="1">
    <citation type="submission" date="2011-08" db="EMBL/GenBank/DDBJ databases">
        <authorList>
            <person name="Weinstock G."/>
            <person name="Sodergren E."/>
            <person name="Clifton S."/>
            <person name="Fulton L."/>
            <person name="Fulton B."/>
            <person name="Courtney L."/>
            <person name="Fronick C."/>
            <person name="Harrison M."/>
            <person name="Strong C."/>
            <person name="Farmer C."/>
            <person name="Delahaunty K."/>
            <person name="Markovic C."/>
            <person name="Hall O."/>
            <person name="Minx P."/>
            <person name="Tomlinson C."/>
            <person name="Mitreva M."/>
            <person name="Hou S."/>
            <person name="Chen J."/>
            <person name="Wollam A."/>
            <person name="Pepin K.H."/>
            <person name="Johnson M."/>
            <person name="Bhonagiri V."/>
            <person name="Zhang X."/>
            <person name="Suruliraj S."/>
            <person name="Warren W."/>
            <person name="Chinwalla A."/>
            <person name="Mardis E.R."/>
            <person name="Wilson R.K."/>
        </authorList>
    </citation>
    <scope>NUCLEOTIDE SEQUENCE [LARGE SCALE GENOMIC DNA]</scope>
    <source>
        <strain evidence="2 3">F0432</strain>
    </source>
</reference>
<feature type="transmembrane region" description="Helical" evidence="1">
    <location>
        <begin position="253"/>
        <end position="279"/>
    </location>
</feature>
<sequence length="326" mass="35897">MALNGFVPSAARQPYVMAVIVCLLLCQLLKIFLSKIKGIAMPFHPFFLYMLCQSALCAAIVCIGQWLFAFPLRQDAVLNIVQHSPVFLALAALVFYAVHQVDVLLRRYLDGARLPVREQRWAFALVAVLLLFETFVLGAWLQDGVLVWRPAWLGGVIDGLRAHSGALHDAAIAPGWFNIEIRDTVFAAQFADAAAFLVAPVADGVLLFLGLQLCFFPLMVLAAYPLLSRLLDEAGFAAVAPRTLWAHGRRLRVVIYSLFAALCLLMTPLLLVFCPMGLFAEAAVDAAAWREAALCTVLYLPPFVFALRYLGGWRDVLRRTPPAAAL</sequence>
<evidence type="ECO:0000313" key="2">
    <source>
        <dbReference type="EMBL" id="EHM56013.1"/>
    </source>
</evidence>
<feature type="transmembrane region" description="Helical" evidence="1">
    <location>
        <begin position="205"/>
        <end position="227"/>
    </location>
</feature>
<keyword evidence="1" id="KW-0472">Membrane</keyword>
<dbReference type="AlphaFoldDB" id="G9ZBR9"/>
<keyword evidence="1" id="KW-1133">Transmembrane helix</keyword>
<dbReference type="HOGENOM" id="CLU_851774_0_0_6"/>
<evidence type="ECO:0000313" key="3">
    <source>
        <dbReference type="Proteomes" id="UP000004750"/>
    </source>
</evidence>
<dbReference type="EMBL" id="AGCM01000012">
    <property type="protein sequence ID" value="EHM56013.1"/>
    <property type="molecule type" value="Genomic_DNA"/>
</dbReference>
<feature type="transmembrane region" description="Helical" evidence="1">
    <location>
        <begin position="15"/>
        <end position="34"/>
    </location>
</feature>
<name>G9ZBR9_9GAMM</name>
<evidence type="ECO:0000256" key="1">
    <source>
        <dbReference type="SAM" id="Phobius"/>
    </source>
</evidence>
<dbReference type="Proteomes" id="UP000004750">
    <property type="component" value="Unassembled WGS sequence"/>
</dbReference>
<feature type="transmembrane region" description="Helical" evidence="1">
    <location>
        <begin position="291"/>
        <end position="310"/>
    </location>
</feature>
<gene>
    <name evidence="2" type="ORF">HMPREF9080_00196</name>
</gene>
<feature type="transmembrane region" description="Helical" evidence="1">
    <location>
        <begin position="80"/>
        <end position="99"/>
    </location>
</feature>
<dbReference type="STRING" id="797473.HMPREF9080_00196"/>